<sequence>MTQSHRPPAASPLKVGIIGAGGVSIFHYQGYTAAGANIVAIADADPVALARRQQEWHIPRGYGTYEELLADPDIEAVSVCLPNALHHPVTLAAARAGKHVLCEKPISLSLGHAEEMIRVCREAGVVLQIGHHLRSDPAAHRAKELIEAGALGRLTFMRLRQAHDWGGAKSVRDSFGKLANAGGGTLLDNGCHMMDLARYFGGDVRELYANTATLGFAIEVEDTSVVTLTFASGALGSVENAWTATGWENAFWIYGTEGALEYSNRTGVLTHRFRASQGSAWHEPDISHTTFGGLDAHSAALVDFVAAVRGEREVVCTGQDGLEAVRLVLAAYESARSRQPVTLTAPSLA</sequence>
<dbReference type="GO" id="GO:0016491">
    <property type="term" value="F:oxidoreductase activity"/>
    <property type="evidence" value="ECO:0007669"/>
    <property type="project" value="UniProtKB-KW"/>
</dbReference>
<dbReference type="InterPro" id="IPR055170">
    <property type="entry name" value="GFO_IDH_MocA-like_dom"/>
</dbReference>
<gene>
    <name evidence="4" type="ordered locus">Trad_0699</name>
</gene>
<dbReference type="InterPro" id="IPR036291">
    <property type="entry name" value="NAD(P)-bd_dom_sf"/>
</dbReference>
<evidence type="ECO:0000259" key="3">
    <source>
        <dbReference type="Pfam" id="PF22725"/>
    </source>
</evidence>
<dbReference type="HOGENOM" id="CLU_023194_1_3_0"/>
<dbReference type="AlphaFoldDB" id="D7CTH8"/>
<dbReference type="EMBL" id="CP002049">
    <property type="protein sequence ID" value="ADI13835.1"/>
    <property type="molecule type" value="Genomic_DNA"/>
</dbReference>
<dbReference type="eggNOG" id="COG0673">
    <property type="taxonomic scope" value="Bacteria"/>
</dbReference>
<dbReference type="InterPro" id="IPR000683">
    <property type="entry name" value="Gfo/Idh/MocA-like_OxRdtase_N"/>
</dbReference>
<dbReference type="PANTHER" id="PTHR43818:SF11">
    <property type="entry name" value="BCDNA.GH03377"/>
    <property type="match status" value="1"/>
</dbReference>
<dbReference type="GO" id="GO:0000166">
    <property type="term" value="F:nucleotide binding"/>
    <property type="evidence" value="ECO:0007669"/>
    <property type="project" value="InterPro"/>
</dbReference>
<organism evidence="4 5">
    <name type="scientific">Truepera radiovictrix (strain DSM 17093 / CIP 108686 / LMG 22925 / RQ-24)</name>
    <dbReference type="NCBI Taxonomy" id="649638"/>
    <lineage>
        <taxon>Bacteria</taxon>
        <taxon>Thermotogati</taxon>
        <taxon>Deinococcota</taxon>
        <taxon>Deinococci</taxon>
        <taxon>Trueperales</taxon>
        <taxon>Trueperaceae</taxon>
        <taxon>Truepera</taxon>
    </lineage>
</organism>
<evidence type="ECO:0000259" key="2">
    <source>
        <dbReference type="Pfam" id="PF01408"/>
    </source>
</evidence>
<dbReference type="Proteomes" id="UP000000379">
    <property type="component" value="Chromosome"/>
</dbReference>
<dbReference type="Gene3D" id="3.40.50.720">
    <property type="entry name" value="NAD(P)-binding Rossmann-like Domain"/>
    <property type="match status" value="1"/>
</dbReference>
<reference evidence="5" key="1">
    <citation type="submission" date="2010-05" db="EMBL/GenBank/DDBJ databases">
        <title>The complete genome of Truepera radiovictris DSM 17093.</title>
        <authorList>
            <consortium name="US DOE Joint Genome Institute (JGI-PGF)"/>
            <person name="Lucas S."/>
            <person name="Copeland A."/>
            <person name="Lapidus A."/>
            <person name="Glavina del Rio T."/>
            <person name="Dalin E."/>
            <person name="Tice H."/>
            <person name="Bruce D."/>
            <person name="Goodwin L."/>
            <person name="Pitluck S."/>
            <person name="Kyrpides N."/>
            <person name="Mavromatis K."/>
            <person name="Ovchinnikova G."/>
            <person name="Munk A.C."/>
            <person name="Detter J.C."/>
            <person name="Han C."/>
            <person name="Tapia R."/>
            <person name="Land M."/>
            <person name="Hauser L."/>
            <person name="Markowitz V."/>
            <person name="Cheng J.-F."/>
            <person name="Hugenholtz P."/>
            <person name="Woyke T."/>
            <person name="Wu D."/>
            <person name="Tindall B."/>
            <person name="Pomrenke H.G."/>
            <person name="Brambilla E."/>
            <person name="Klenk H.-P."/>
            <person name="Eisen J.A."/>
        </authorList>
    </citation>
    <scope>NUCLEOTIDE SEQUENCE [LARGE SCALE GENOMIC DNA]</scope>
    <source>
        <strain evidence="5">DSM 17093 / CIP 108686 / LMG 22925 / RQ-24</strain>
    </source>
</reference>
<dbReference type="Pfam" id="PF01408">
    <property type="entry name" value="GFO_IDH_MocA"/>
    <property type="match status" value="1"/>
</dbReference>
<dbReference type="STRING" id="649638.Trad_0699"/>
<reference evidence="4 5" key="2">
    <citation type="journal article" date="2011" name="Stand. Genomic Sci.">
        <title>Complete genome sequence of Truepera radiovictrix type strain (RQ-24).</title>
        <authorList>
            <person name="Ivanova N."/>
            <person name="Rohde C."/>
            <person name="Munk C."/>
            <person name="Nolan M."/>
            <person name="Lucas S."/>
            <person name="Del Rio T.G."/>
            <person name="Tice H."/>
            <person name="Deshpande S."/>
            <person name="Cheng J.F."/>
            <person name="Tapia R."/>
            <person name="Han C."/>
            <person name="Goodwin L."/>
            <person name="Pitluck S."/>
            <person name="Liolios K."/>
            <person name="Mavromatis K."/>
            <person name="Mikhailova N."/>
            <person name="Pati A."/>
            <person name="Chen A."/>
            <person name="Palaniappan K."/>
            <person name="Land M."/>
            <person name="Hauser L."/>
            <person name="Chang Y.J."/>
            <person name="Jeffries C.D."/>
            <person name="Brambilla E."/>
            <person name="Rohde M."/>
            <person name="Goker M."/>
            <person name="Tindall B.J."/>
            <person name="Woyke T."/>
            <person name="Bristow J."/>
            <person name="Eisen J.A."/>
            <person name="Markowitz V."/>
            <person name="Hugenholtz P."/>
            <person name="Kyrpides N.C."/>
            <person name="Klenk H.P."/>
            <person name="Lapidus A."/>
        </authorList>
    </citation>
    <scope>NUCLEOTIDE SEQUENCE [LARGE SCALE GENOMIC DNA]</scope>
    <source>
        <strain evidence="5">DSM 17093 / CIP 108686 / LMG 22925 / RQ-24</strain>
    </source>
</reference>
<protein>
    <submittedName>
        <fullName evidence="4">Oxidoreductase domain protein</fullName>
    </submittedName>
</protein>
<feature type="domain" description="GFO/IDH/MocA-like oxidoreductase" evidence="3">
    <location>
        <begin position="141"/>
        <end position="261"/>
    </location>
</feature>
<dbReference type="PANTHER" id="PTHR43818">
    <property type="entry name" value="BCDNA.GH03377"/>
    <property type="match status" value="1"/>
</dbReference>
<dbReference type="KEGG" id="tra:Trad_0699"/>
<dbReference type="Gene3D" id="3.30.360.10">
    <property type="entry name" value="Dihydrodipicolinate Reductase, domain 2"/>
    <property type="match status" value="1"/>
</dbReference>
<dbReference type="OrthoDB" id="9815825at2"/>
<dbReference type="Pfam" id="PF22725">
    <property type="entry name" value="GFO_IDH_MocA_C3"/>
    <property type="match status" value="1"/>
</dbReference>
<dbReference type="InterPro" id="IPR050463">
    <property type="entry name" value="Gfo/Idh/MocA_oxidrdct_glycsds"/>
</dbReference>
<dbReference type="RefSeq" id="WP_013177207.1">
    <property type="nucleotide sequence ID" value="NC_014221.1"/>
</dbReference>
<evidence type="ECO:0000313" key="4">
    <source>
        <dbReference type="EMBL" id="ADI13835.1"/>
    </source>
</evidence>
<dbReference type="SUPFAM" id="SSF51735">
    <property type="entry name" value="NAD(P)-binding Rossmann-fold domains"/>
    <property type="match status" value="1"/>
</dbReference>
<proteinExistence type="predicted"/>
<evidence type="ECO:0000313" key="5">
    <source>
        <dbReference type="Proteomes" id="UP000000379"/>
    </source>
</evidence>
<evidence type="ECO:0000256" key="1">
    <source>
        <dbReference type="ARBA" id="ARBA00023002"/>
    </source>
</evidence>
<name>D7CTH8_TRURR</name>
<keyword evidence="1" id="KW-0560">Oxidoreductase</keyword>
<feature type="domain" description="Gfo/Idh/MocA-like oxidoreductase N-terminal" evidence="2">
    <location>
        <begin position="13"/>
        <end position="131"/>
    </location>
</feature>
<accession>D7CTH8</accession>
<keyword evidence="5" id="KW-1185">Reference proteome</keyword>
<dbReference type="SUPFAM" id="SSF55347">
    <property type="entry name" value="Glyceraldehyde-3-phosphate dehydrogenase-like, C-terminal domain"/>
    <property type="match status" value="1"/>
</dbReference>